<proteinExistence type="predicted"/>
<dbReference type="Pfam" id="PF07675">
    <property type="entry name" value="Cleaved_Adhesin"/>
    <property type="match status" value="1"/>
</dbReference>
<dbReference type="PROSITE" id="PS50853">
    <property type="entry name" value="FN3"/>
    <property type="match status" value="1"/>
</dbReference>
<dbReference type="Gene3D" id="2.60.120.380">
    <property type="match status" value="1"/>
</dbReference>
<feature type="signal peptide" evidence="2">
    <location>
        <begin position="1"/>
        <end position="20"/>
    </location>
</feature>
<feature type="domain" description="Fibronectin type-III" evidence="3">
    <location>
        <begin position="184"/>
        <end position="275"/>
    </location>
</feature>
<sequence length="807" mass="84456">MKKITYFFLTCLGMITASYGQFSESFDSGTTAPTGWSVINGGGTSTFVFGVGSPGSAFSAPNAAQINFDAVAHDDYLVTPQITVTAGLNDRLTYYVKNQDPNFVEAYEVRLSNTTATAAAFTVVLTPEADAPNDWTQFTIDLTPYLGQSIFVGFRAVSTDKFRLLFDNVVNDTAPTAAPNCVVLTAPLNAATGVSPSPSVTLTWTAATSGSTASSYDVYLDTNPSPTTLLGNQATLTRSVTGLLSTTTYYWRVVAKNVAGEATGCSVFSFTTSVDPFAPYCGPLLFTAATDPVEPITLVNFAGINNATSASVAGGIGHEVFTSITGNVTAGSSYTITLKGNTGGNFTNRFIVFADWNQDGDFADAGESYPITQTITNSTGVDAAQATQSLLVPPSATVGTTRMRVKKIFGTTNFADPCLGAGFGQAEDYTLAVAAVPTDLPDFVNLQFPATATIAQGGNVTVFGQVYEAGLTDVAPNIVGQAPGIQAWVGVNATNTNPNTWTTWTPATWNAGSIGNNDEYQLAIGTTLAPGTYYYATRFQLNGGAFVYGGINASAPNNGNFWDGATFGSGVLTVTAPLPPANDECSAPIALTPGGVFTDFDIDGTNVAATLSANTPIPTCGNLNFATTAKDVWYSVVVPASGSLTIETGTHSSLAGVDTVFSVYSGNCTSLTQVGCDDDGATEFTFGLSRLVLTGQTPGATLLIRLFGYNGAQGLYSISAFDASLSTNIFDTNDFTYYPNPVKNTLNLSFNQEISNVEIYNLLGQKVNANSVGANQAQVDMSNLSNGVYLVKVFSNNQSKTIRVIKE</sequence>
<dbReference type="Pfam" id="PF18962">
    <property type="entry name" value="Por_Secre_tail"/>
    <property type="match status" value="1"/>
</dbReference>
<comment type="caution">
    <text evidence="4">The sequence shown here is derived from an EMBL/GenBank/DDBJ whole genome shotgun (WGS) entry which is preliminary data.</text>
</comment>
<evidence type="ECO:0000256" key="1">
    <source>
        <dbReference type="ARBA" id="ARBA00022729"/>
    </source>
</evidence>
<dbReference type="CDD" id="cd00063">
    <property type="entry name" value="FN3"/>
    <property type="match status" value="1"/>
</dbReference>
<dbReference type="InterPro" id="IPR013783">
    <property type="entry name" value="Ig-like_fold"/>
</dbReference>
<evidence type="ECO:0000313" key="5">
    <source>
        <dbReference type="Proteomes" id="UP001460072"/>
    </source>
</evidence>
<dbReference type="InterPro" id="IPR011628">
    <property type="entry name" value="Cleaved_adhesin"/>
</dbReference>
<dbReference type="Proteomes" id="UP001460072">
    <property type="component" value="Unassembled WGS sequence"/>
</dbReference>
<keyword evidence="1 2" id="KW-0732">Signal</keyword>
<dbReference type="InterPro" id="IPR003961">
    <property type="entry name" value="FN3_dom"/>
</dbReference>
<organism evidence="4 5">
    <name type="scientific">Flavobacterium aureirubrum</name>
    <dbReference type="NCBI Taxonomy" id="3133147"/>
    <lineage>
        <taxon>Bacteria</taxon>
        <taxon>Pseudomonadati</taxon>
        <taxon>Bacteroidota</taxon>
        <taxon>Flavobacteriia</taxon>
        <taxon>Flavobacteriales</taxon>
        <taxon>Flavobacteriaceae</taxon>
        <taxon>Flavobacterium</taxon>
    </lineage>
</organism>
<dbReference type="SUPFAM" id="SSF49265">
    <property type="entry name" value="Fibronectin type III"/>
    <property type="match status" value="1"/>
</dbReference>
<evidence type="ECO:0000256" key="2">
    <source>
        <dbReference type="SAM" id="SignalP"/>
    </source>
</evidence>
<dbReference type="InterPro" id="IPR036116">
    <property type="entry name" value="FN3_sf"/>
</dbReference>
<evidence type="ECO:0000259" key="3">
    <source>
        <dbReference type="PROSITE" id="PS50853"/>
    </source>
</evidence>
<dbReference type="InterPro" id="IPR026444">
    <property type="entry name" value="Secre_tail"/>
</dbReference>
<dbReference type="RefSeq" id="WP_342696552.1">
    <property type="nucleotide sequence ID" value="NZ_JBCGDO010000017.1"/>
</dbReference>
<keyword evidence="5" id="KW-1185">Reference proteome</keyword>
<dbReference type="Gene3D" id="2.60.40.10">
    <property type="entry name" value="Immunoglobulins"/>
    <property type="match status" value="1"/>
</dbReference>
<dbReference type="NCBIfam" id="NF038128">
    <property type="entry name" value="choice_anch_J"/>
    <property type="match status" value="1"/>
</dbReference>
<dbReference type="NCBIfam" id="TIGR04183">
    <property type="entry name" value="Por_Secre_tail"/>
    <property type="match status" value="1"/>
</dbReference>
<dbReference type="EMBL" id="JBCGDO010000017">
    <property type="protein sequence ID" value="MEM0543358.1"/>
    <property type="molecule type" value="Genomic_DNA"/>
</dbReference>
<dbReference type="Pfam" id="PF20009">
    <property type="entry name" value="GEVED"/>
    <property type="match status" value="1"/>
</dbReference>
<accession>A0ABU9N764</accession>
<reference evidence="4 5" key="1">
    <citation type="submission" date="2024-03" db="EMBL/GenBank/DDBJ databases">
        <title>Two novel species of the genus Flavobacterium exhibiting potentially degradation of complex polysaccharides.</title>
        <authorList>
            <person name="Lian X."/>
        </authorList>
    </citation>
    <scope>NUCLEOTIDE SEQUENCE [LARGE SCALE GENOMIC DNA]</scope>
    <source>
        <strain evidence="5">j3</strain>
    </source>
</reference>
<dbReference type="Gene3D" id="2.60.120.200">
    <property type="match status" value="1"/>
</dbReference>
<name>A0ABU9N764_9FLAO</name>
<gene>
    <name evidence="4" type="ORF">WFZ85_12085</name>
</gene>
<feature type="chain" id="PRO_5046435038" evidence="2">
    <location>
        <begin position="21"/>
        <end position="807"/>
    </location>
</feature>
<dbReference type="InterPro" id="IPR045474">
    <property type="entry name" value="GEVED"/>
</dbReference>
<protein>
    <submittedName>
        <fullName evidence="4">Choice-of-anchor J domain-containing protein</fullName>
    </submittedName>
</protein>
<evidence type="ECO:0000313" key="4">
    <source>
        <dbReference type="EMBL" id="MEM0543358.1"/>
    </source>
</evidence>